<protein>
    <submittedName>
        <fullName evidence="1">Uncharacterized protein</fullName>
    </submittedName>
</protein>
<proteinExistence type="predicted"/>
<dbReference type="AlphaFoldDB" id="A0A6H5GZI9"/>
<dbReference type="EMBL" id="CADCXU010021613">
    <property type="protein sequence ID" value="CAB0009224.1"/>
    <property type="molecule type" value="Genomic_DNA"/>
</dbReference>
<organism evidence="1 2">
    <name type="scientific">Nesidiocoris tenuis</name>
    <dbReference type="NCBI Taxonomy" id="355587"/>
    <lineage>
        <taxon>Eukaryota</taxon>
        <taxon>Metazoa</taxon>
        <taxon>Ecdysozoa</taxon>
        <taxon>Arthropoda</taxon>
        <taxon>Hexapoda</taxon>
        <taxon>Insecta</taxon>
        <taxon>Pterygota</taxon>
        <taxon>Neoptera</taxon>
        <taxon>Paraneoptera</taxon>
        <taxon>Hemiptera</taxon>
        <taxon>Heteroptera</taxon>
        <taxon>Panheteroptera</taxon>
        <taxon>Cimicomorpha</taxon>
        <taxon>Miridae</taxon>
        <taxon>Dicyphina</taxon>
        <taxon>Nesidiocoris</taxon>
    </lineage>
</organism>
<name>A0A6H5GZI9_9HEMI</name>
<gene>
    <name evidence="1" type="ORF">NTEN_LOCUS14389</name>
</gene>
<evidence type="ECO:0000313" key="2">
    <source>
        <dbReference type="Proteomes" id="UP000479000"/>
    </source>
</evidence>
<evidence type="ECO:0000313" key="1">
    <source>
        <dbReference type="EMBL" id="CAB0009224.1"/>
    </source>
</evidence>
<reference evidence="1 2" key="1">
    <citation type="submission" date="2020-02" db="EMBL/GenBank/DDBJ databases">
        <authorList>
            <person name="Ferguson B K."/>
        </authorList>
    </citation>
    <scope>NUCLEOTIDE SEQUENCE [LARGE SCALE GENOMIC DNA]</scope>
</reference>
<sequence>MVSLTPISINSSSFGSIKLTVIGPEQKFSTSPENLSVYVSREGQSLTLMMRFNLYQRHPHQGHQDLRSCLYPLVSLWPQMCAQPAARLVHHGARATVAIPVVYQQLPSKEFGSLTNAKLPLPESIENVPTFRHNPPKAWARFDLVLFGLQL</sequence>
<dbReference type="Proteomes" id="UP000479000">
    <property type="component" value="Unassembled WGS sequence"/>
</dbReference>
<keyword evidence="2" id="KW-1185">Reference proteome</keyword>
<accession>A0A6H5GZI9</accession>